<keyword evidence="9" id="KW-0406">Ion transport</keyword>
<feature type="transmembrane region" description="Helical" evidence="12">
    <location>
        <begin position="95"/>
        <end position="115"/>
    </location>
</feature>
<evidence type="ECO:0000259" key="15">
    <source>
        <dbReference type="Pfam" id="PF23259"/>
    </source>
</evidence>
<dbReference type="EMBL" id="KZ503886">
    <property type="protein sequence ID" value="PKU60774.1"/>
    <property type="molecule type" value="Genomic_DNA"/>
</dbReference>
<feature type="transmembrane region" description="Helical" evidence="12">
    <location>
        <begin position="273"/>
        <end position="303"/>
    </location>
</feature>
<evidence type="ECO:0000256" key="5">
    <source>
        <dbReference type="ARBA" id="ARBA00022538"/>
    </source>
</evidence>
<dbReference type="GO" id="GO:0016020">
    <property type="term" value="C:membrane"/>
    <property type="evidence" value="ECO:0007669"/>
    <property type="project" value="UniProtKB-SubCell"/>
</dbReference>
<evidence type="ECO:0000256" key="1">
    <source>
        <dbReference type="ARBA" id="ARBA00003198"/>
    </source>
</evidence>
<dbReference type="Gene3D" id="1.20.1530.20">
    <property type="match status" value="1"/>
</dbReference>
<dbReference type="InterPro" id="IPR057291">
    <property type="entry name" value="CHX17_2nd"/>
</dbReference>
<dbReference type="GO" id="GO:0006813">
    <property type="term" value="P:potassium ion transport"/>
    <property type="evidence" value="ECO:0007669"/>
    <property type="project" value="UniProtKB-KW"/>
</dbReference>
<feature type="domain" description="Cation/H+ exchanger transmembrane" evidence="13">
    <location>
        <begin position="44"/>
        <end position="406"/>
    </location>
</feature>
<comment type="similarity">
    <text evidence="11">Belongs to the monovalent cation:proton antiporter 2 (CPA2) transporter (TC 2.A.37) family. CHX (TC 2.A.37.4) subfamily.</text>
</comment>
<accession>A0A2I0VBI2</accession>
<dbReference type="InterPro" id="IPR006153">
    <property type="entry name" value="Cation/H_exchanger_TM"/>
</dbReference>
<gene>
    <name evidence="16" type="primary">CHX2</name>
    <name evidence="16" type="ORF">MA16_Dca024950</name>
</gene>
<dbReference type="PANTHER" id="PTHR32468">
    <property type="entry name" value="CATION/H + ANTIPORTER"/>
    <property type="match status" value="1"/>
</dbReference>
<protein>
    <submittedName>
        <fullName evidence="16">Cation/H(+) antiporter 2</fullName>
    </submittedName>
</protein>
<keyword evidence="5" id="KW-0633">Potassium transport</keyword>
<evidence type="ECO:0000313" key="16">
    <source>
        <dbReference type="EMBL" id="PKU60774.1"/>
    </source>
</evidence>
<dbReference type="GO" id="GO:1902600">
    <property type="term" value="P:proton transmembrane transport"/>
    <property type="evidence" value="ECO:0007669"/>
    <property type="project" value="InterPro"/>
</dbReference>
<evidence type="ECO:0000256" key="3">
    <source>
        <dbReference type="ARBA" id="ARBA00004141"/>
    </source>
</evidence>
<evidence type="ECO:0000256" key="6">
    <source>
        <dbReference type="ARBA" id="ARBA00022692"/>
    </source>
</evidence>
<feature type="transmembrane region" description="Helical" evidence="12">
    <location>
        <begin position="56"/>
        <end position="75"/>
    </location>
</feature>
<evidence type="ECO:0000256" key="10">
    <source>
        <dbReference type="ARBA" id="ARBA00023136"/>
    </source>
</evidence>
<keyword evidence="17" id="KW-1185">Reference proteome</keyword>
<keyword evidence="10 12" id="KW-0472">Membrane</keyword>
<organism evidence="16 17">
    <name type="scientific">Dendrobium catenatum</name>
    <dbReference type="NCBI Taxonomy" id="906689"/>
    <lineage>
        <taxon>Eukaryota</taxon>
        <taxon>Viridiplantae</taxon>
        <taxon>Streptophyta</taxon>
        <taxon>Embryophyta</taxon>
        <taxon>Tracheophyta</taxon>
        <taxon>Spermatophyta</taxon>
        <taxon>Magnoliopsida</taxon>
        <taxon>Liliopsida</taxon>
        <taxon>Asparagales</taxon>
        <taxon>Orchidaceae</taxon>
        <taxon>Epidendroideae</taxon>
        <taxon>Malaxideae</taxon>
        <taxon>Dendrobiinae</taxon>
        <taxon>Dendrobium</taxon>
    </lineage>
</organism>
<feature type="transmembrane region" description="Helical" evidence="12">
    <location>
        <begin position="30"/>
        <end position="49"/>
    </location>
</feature>
<feature type="domain" description="Cation/H(+) antiporter central" evidence="14">
    <location>
        <begin position="540"/>
        <end position="671"/>
    </location>
</feature>
<dbReference type="GO" id="GO:0009941">
    <property type="term" value="C:chloroplast envelope"/>
    <property type="evidence" value="ECO:0007669"/>
    <property type="project" value="UniProtKB-SubCell"/>
</dbReference>
<evidence type="ECO:0000256" key="11">
    <source>
        <dbReference type="ARBA" id="ARBA00038341"/>
    </source>
</evidence>
<dbReference type="GO" id="GO:0006885">
    <property type="term" value="P:regulation of pH"/>
    <property type="evidence" value="ECO:0007669"/>
    <property type="project" value="TreeGrafter"/>
</dbReference>
<feature type="transmembrane region" description="Helical" evidence="12">
    <location>
        <begin position="466"/>
        <end position="486"/>
    </location>
</feature>
<dbReference type="PANTHER" id="PTHR32468:SF18">
    <property type="entry name" value="CATION_H(+) ANTIPORTER 1"/>
    <property type="match status" value="1"/>
</dbReference>
<evidence type="ECO:0000259" key="13">
    <source>
        <dbReference type="Pfam" id="PF00999"/>
    </source>
</evidence>
<keyword evidence="8 12" id="KW-1133">Transmembrane helix</keyword>
<feature type="transmembrane region" description="Helical" evidence="12">
    <location>
        <begin position="127"/>
        <end position="149"/>
    </location>
</feature>
<evidence type="ECO:0000313" key="17">
    <source>
        <dbReference type="Proteomes" id="UP000233837"/>
    </source>
</evidence>
<evidence type="ECO:0000256" key="4">
    <source>
        <dbReference type="ARBA" id="ARBA00022448"/>
    </source>
</evidence>
<dbReference type="InterPro" id="IPR057290">
    <property type="entry name" value="CHX17_C"/>
</dbReference>
<reference evidence="16 17" key="2">
    <citation type="journal article" date="2017" name="Nature">
        <title>The Apostasia genome and the evolution of orchids.</title>
        <authorList>
            <person name="Zhang G.Q."/>
            <person name="Liu K.W."/>
            <person name="Li Z."/>
            <person name="Lohaus R."/>
            <person name="Hsiao Y.Y."/>
            <person name="Niu S.C."/>
            <person name="Wang J.Y."/>
            <person name="Lin Y.C."/>
            <person name="Xu Q."/>
            <person name="Chen L.J."/>
            <person name="Yoshida K."/>
            <person name="Fujiwara S."/>
            <person name="Wang Z.W."/>
            <person name="Zhang Y.Q."/>
            <person name="Mitsuda N."/>
            <person name="Wang M."/>
            <person name="Liu G.H."/>
            <person name="Pecoraro L."/>
            <person name="Huang H.X."/>
            <person name="Xiao X.J."/>
            <person name="Lin M."/>
            <person name="Wu X.Y."/>
            <person name="Wu W.L."/>
            <person name="Chen Y.Y."/>
            <person name="Chang S.B."/>
            <person name="Sakamoto S."/>
            <person name="Ohme-Takagi M."/>
            <person name="Yagi M."/>
            <person name="Zeng S.J."/>
            <person name="Shen C.Y."/>
            <person name="Yeh C.M."/>
            <person name="Luo Y.B."/>
            <person name="Tsai W.C."/>
            <person name="Van de Peer Y."/>
            <person name="Liu Z.J."/>
        </authorList>
    </citation>
    <scope>NUCLEOTIDE SEQUENCE [LARGE SCALE GENOMIC DNA]</scope>
    <source>
        <tissue evidence="16">The whole plant</tissue>
    </source>
</reference>
<evidence type="ECO:0000256" key="9">
    <source>
        <dbReference type="ARBA" id="ARBA00023065"/>
    </source>
</evidence>
<dbReference type="Proteomes" id="UP000233837">
    <property type="component" value="Unassembled WGS sequence"/>
</dbReference>
<comment type="subcellular location">
    <subcellularLocation>
        <location evidence="3">Membrane</location>
        <topology evidence="3">Multi-pass membrane protein</topology>
    </subcellularLocation>
    <subcellularLocation>
        <location evidence="2">Plastid</location>
        <location evidence="2">Chloroplast envelope</location>
    </subcellularLocation>
</comment>
<evidence type="ECO:0000256" key="12">
    <source>
        <dbReference type="SAM" id="Phobius"/>
    </source>
</evidence>
<keyword evidence="7" id="KW-0630">Potassium</keyword>
<proteinExistence type="inferred from homology"/>
<dbReference type="GO" id="GO:0015297">
    <property type="term" value="F:antiporter activity"/>
    <property type="evidence" value="ECO:0007669"/>
    <property type="project" value="InterPro"/>
</dbReference>
<evidence type="ECO:0000256" key="8">
    <source>
        <dbReference type="ARBA" id="ARBA00022989"/>
    </source>
</evidence>
<feature type="domain" description="Cation/H(+) antiporter C-terminal" evidence="15">
    <location>
        <begin position="689"/>
        <end position="854"/>
    </location>
</feature>
<dbReference type="AlphaFoldDB" id="A0A2I0VBI2"/>
<feature type="transmembrane region" description="Helical" evidence="12">
    <location>
        <begin position="195"/>
        <end position="214"/>
    </location>
</feature>
<sequence>MATTIPVTPADAHNPLAKFTGLCSNSFEAGMMRILVECAALIILSHLLHRAIFHRIGQPAVISQIFTGMMMGPTMTSKIKILRELFAFGSSNTKLMGSIAITGRMFFMLLVGLEMDIPFLLRSVRRSIIITTGSAVSCFIAAISSSTIIYRATGPNGNPLLFLLILALLYTNTSSTIVIRMCTELKLATSDLGRLAVSSSLLNDMACLLVLAVATTTSPGPYNQRTQTQKLIGGLTALLMLTISAWVLKPLVRWMNKRNEGRRHIRHLEMVGLLLFVFIVAVMMEMMGYNSTMACFMLGLVMPREGCTVRTLVDKLSYPINKFVLPIFFGFAGISTDMSSISGGMMGAVVVMVVLNIAAKVVGTLAATRYLGMAVYEGIVLGFLLNIKGHVDLVLVSLARGAEFIYRGFRGKLSAETIRPADYPPALMAESFRRKFGQIKHRNSFQENDVLVTIFLPIWGEEAQKVLLVTVLMATLAAGPAAAFVIRLERSSLRYRGAYLHHHPIGAELRILTCIHGPRDVPTMLNLVEICGGGAPESPLAAYLMHLVELTAGAASYVLYHQHDVEDDGGWEHGGDDARIITAAADVFSIETGIGLRQVTVVSAMETMQEDVYNATVDVRASLVLMPFHKHQRVDGRMQVGKIAVQQLNERVMKRIPCTVGVLVDRGLDGSVGGHTPTNGPNPHHPMHQVAVLFFGGADDREALAVGMRLALHPSVLLTVIRFLPESRAEHDAGLEMAAANDDKEVLVAISNHEREMEADEAFMATFMSRSMSTGRAMYVEKYVRNAAETVAVICAMDNMYSLFIVGRGRDRLSPLTRGMNQWVECPELGSVGDLLASCDFMGVGSVLVVRQYSNHLSCKNDDGEDDEDIDEEFKVF</sequence>
<dbReference type="GO" id="GO:0012505">
    <property type="term" value="C:endomembrane system"/>
    <property type="evidence" value="ECO:0007669"/>
    <property type="project" value="TreeGrafter"/>
</dbReference>
<dbReference type="Pfam" id="PF23256">
    <property type="entry name" value="CHX17_2nd"/>
    <property type="match status" value="1"/>
</dbReference>
<feature type="transmembrane region" description="Helical" evidence="12">
    <location>
        <begin position="323"/>
        <end position="355"/>
    </location>
</feature>
<dbReference type="InterPro" id="IPR038770">
    <property type="entry name" value="Na+/solute_symporter_sf"/>
</dbReference>
<evidence type="ECO:0000259" key="14">
    <source>
        <dbReference type="Pfam" id="PF23256"/>
    </source>
</evidence>
<feature type="transmembrane region" description="Helical" evidence="12">
    <location>
        <begin position="234"/>
        <end position="252"/>
    </location>
</feature>
<dbReference type="Pfam" id="PF00999">
    <property type="entry name" value="Na_H_Exchanger"/>
    <property type="match status" value="1"/>
</dbReference>
<keyword evidence="4" id="KW-0813">Transport</keyword>
<reference evidence="16 17" key="1">
    <citation type="journal article" date="2016" name="Sci. Rep.">
        <title>The Dendrobium catenatum Lindl. genome sequence provides insights into polysaccharide synthase, floral development and adaptive evolution.</title>
        <authorList>
            <person name="Zhang G.Q."/>
            <person name="Xu Q."/>
            <person name="Bian C."/>
            <person name="Tsai W.C."/>
            <person name="Yeh C.M."/>
            <person name="Liu K.W."/>
            <person name="Yoshida K."/>
            <person name="Zhang L.S."/>
            <person name="Chang S.B."/>
            <person name="Chen F."/>
            <person name="Shi Y."/>
            <person name="Su Y.Y."/>
            <person name="Zhang Y.Q."/>
            <person name="Chen L.J."/>
            <person name="Yin Y."/>
            <person name="Lin M."/>
            <person name="Huang H."/>
            <person name="Deng H."/>
            <person name="Wang Z.W."/>
            <person name="Zhu S.L."/>
            <person name="Zhao X."/>
            <person name="Deng C."/>
            <person name="Niu S.C."/>
            <person name="Huang J."/>
            <person name="Wang M."/>
            <person name="Liu G.H."/>
            <person name="Yang H.J."/>
            <person name="Xiao X.J."/>
            <person name="Hsiao Y.Y."/>
            <person name="Wu W.L."/>
            <person name="Chen Y.Y."/>
            <person name="Mitsuda N."/>
            <person name="Ohme-Takagi M."/>
            <person name="Luo Y.B."/>
            <person name="Van de Peer Y."/>
            <person name="Liu Z.J."/>
        </authorList>
    </citation>
    <scope>NUCLEOTIDE SEQUENCE [LARGE SCALE GENOMIC DNA]</scope>
    <source>
        <tissue evidence="16">The whole plant</tissue>
    </source>
</reference>
<evidence type="ECO:0000256" key="7">
    <source>
        <dbReference type="ARBA" id="ARBA00022958"/>
    </source>
</evidence>
<comment type="function">
    <text evidence="1">May function as sodium-coupled metabolite transporter across the chloroplast envelope.</text>
</comment>
<name>A0A2I0VBI2_9ASPA</name>
<feature type="transmembrane region" description="Helical" evidence="12">
    <location>
        <begin position="161"/>
        <end position="183"/>
    </location>
</feature>
<keyword evidence="6 12" id="KW-0812">Transmembrane</keyword>
<dbReference type="InterPro" id="IPR050794">
    <property type="entry name" value="CPA2_transporter"/>
</dbReference>
<evidence type="ECO:0000256" key="2">
    <source>
        <dbReference type="ARBA" id="ARBA00004119"/>
    </source>
</evidence>
<dbReference type="Pfam" id="PF23259">
    <property type="entry name" value="CHX17_C"/>
    <property type="match status" value="1"/>
</dbReference>